<feature type="active site" description="Acyl-ester intermediate" evidence="3">
    <location>
        <position position="242"/>
    </location>
</feature>
<keyword evidence="8" id="KW-1185">Reference proteome</keyword>
<feature type="domain" description="Amidase" evidence="6">
    <location>
        <begin position="87"/>
        <end position="541"/>
    </location>
</feature>
<feature type="active site" description="Charge relay system" evidence="3">
    <location>
        <position position="218"/>
    </location>
</feature>
<evidence type="ECO:0000256" key="4">
    <source>
        <dbReference type="PIRSR" id="PIRSR001221-2"/>
    </source>
</evidence>
<dbReference type="PANTHER" id="PTHR46072:SF4">
    <property type="entry name" value="AMIDASE C550.07-RELATED"/>
    <property type="match status" value="1"/>
</dbReference>
<dbReference type="OrthoDB" id="6428749at2759"/>
<dbReference type="PIRSF" id="PIRSF001221">
    <property type="entry name" value="Amidase_fungi"/>
    <property type="match status" value="1"/>
</dbReference>
<dbReference type="EMBL" id="ML996579">
    <property type="protein sequence ID" value="KAF2754925.1"/>
    <property type="molecule type" value="Genomic_DNA"/>
</dbReference>
<feature type="region of interest" description="Disordered" evidence="5">
    <location>
        <begin position="1"/>
        <end position="20"/>
    </location>
</feature>
<comment type="similarity">
    <text evidence="1">Belongs to the amidase family.</text>
</comment>
<evidence type="ECO:0000259" key="6">
    <source>
        <dbReference type="Pfam" id="PF01425"/>
    </source>
</evidence>
<dbReference type="Proteomes" id="UP000799437">
    <property type="component" value="Unassembled WGS sequence"/>
</dbReference>
<dbReference type="InterPro" id="IPR036928">
    <property type="entry name" value="AS_sf"/>
</dbReference>
<dbReference type="Pfam" id="PF01425">
    <property type="entry name" value="Amidase"/>
    <property type="match status" value="1"/>
</dbReference>
<keyword evidence="2" id="KW-0378">Hydrolase</keyword>
<dbReference type="Gene3D" id="3.90.1300.10">
    <property type="entry name" value="Amidase signature (AS) domain"/>
    <property type="match status" value="1"/>
</dbReference>
<feature type="binding site" evidence="4">
    <location>
        <begin position="239"/>
        <end position="242"/>
    </location>
    <ligand>
        <name>substrate</name>
    </ligand>
</feature>
<dbReference type="InterPro" id="IPR023631">
    <property type="entry name" value="Amidase_dom"/>
</dbReference>
<feature type="compositionally biased region" description="Basic residues" evidence="5">
    <location>
        <begin position="1"/>
        <end position="13"/>
    </location>
</feature>
<evidence type="ECO:0000313" key="8">
    <source>
        <dbReference type="Proteomes" id="UP000799437"/>
    </source>
</evidence>
<gene>
    <name evidence="7" type="ORF">EJ05DRAFT_479332</name>
</gene>
<sequence length="556" mass="61305">MTSTKRKTSKPKRPWQDVAHEAQQYRDRTVAAVRPELPALPSPLPRNVMAIPGQILSQRELYITSLSVSCLLDALAGRGVERITAVDVINAFLRRAALAQRLTNCVTELLTTRALGRAKELDDYFEKHGKTVGPLHGLPISVKEQIGMAGLGLNASFVALWDKVATEDAHVLQILHNAGAIFHARTAEPQTMMHLETSSNLYGRTVNPYNSDLSSGGSSGGEGALGGLGGTVLGLGSDVGGSIRSPAANNGIYGLRPSAFRVPTDGWSSVACGVDEIATVIGPLSSSLSGIEILMQTVLSARPWLTEPALIPMPWTPFAITGPLKIAIMWHDDVVLPHPPITRVLKSMASAMQALENVTVVDWKPYLHDEAWAIVSTLYYPDGGVEDIDMLESADEPILPLTRWIIQDNPCVRELSMQELNYWKEEREAYRKEYAQYWHATSQSDSGEVDVILCPVGPGCAPKHETAKYWGYTSQWNLLDYPAVVFPVGKANREADEKKRDAQWLSGQDKMNWDLYEPETFDGVPISLQLVARRCEDEKLLAVAKWLQEKLEFPFR</sequence>
<evidence type="ECO:0000256" key="5">
    <source>
        <dbReference type="SAM" id="MobiDB-lite"/>
    </source>
</evidence>
<accession>A0A6A6VXM0</accession>
<dbReference type="GO" id="GO:0016787">
    <property type="term" value="F:hydrolase activity"/>
    <property type="evidence" value="ECO:0007669"/>
    <property type="project" value="UniProtKB-KW"/>
</dbReference>
<dbReference type="GeneID" id="54485708"/>
<proteinExistence type="inferred from homology"/>
<dbReference type="AlphaFoldDB" id="A0A6A6VXM0"/>
<evidence type="ECO:0000313" key="7">
    <source>
        <dbReference type="EMBL" id="KAF2754925.1"/>
    </source>
</evidence>
<feature type="active site" description="Charge relay system" evidence="3">
    <location>
        <position position="143"/>
    </location>
</feature>
<feature type="binding site" evidence="4">
    <location>
        <position position="218"/>
    </location>
    <ligand>
        <name>substrate</name>
    </ligand>
</feature>
<organism evidence="7 8">
    <name type="scientific">Pseudovirgaria hyperparasitica</name>
    <dbReference type="NCBI Taxonomy" id="470096"/>
    <lineage>
        <taxon>Eukaryota</taxon>
        <taxon>Fungi</taxon>
        <taxon>Dikarya</taxon>
        <taxon>Ascomycota</taxon>
        <taxon>Pezizomycotina</taxon>
        <taxon>Dothideomycetes</taxon>
        <taxon>Dothideomycetes incertae sedis</taxon>
        <taxon>Acrospermales</taxon>
        <taxon>Acrospermaceae</taxon>
        <taxon>Pseudovirgaria</taxon>
    </lineage>
</organism>
<name>A0A6A6VXM0_9PEZI</name>
<protein>
    <submittedName>
        <fullName evidence="7">Amidase</fullName>
    </submittedName>
</protein>
<evidence type="ECO:0000256" key="2">
    <source>
        <dbReference type="ARBA" id="ARBA00022801"/>
    </source>
</evidence>
<dbReference type="RefSeq" id="XP_033597376.1">
    <property type="nucleotide sequence ID" value="XM_033744654.1"/>
</dbReference>
<evidence type="ECO:0000256" key="3">
    <source>
        <dbReference type="PIRSR" id="PIRSR001221-1"/>
    </source>
</evidence>
<reference evidence="7" key="1">
    <citation type="journal article" date="2020" name="Stud. Mycol.">
        <title>101 Dothideomycetes genomes: a test case for predicting lifestyles and emergence of pathogens.</title>
        <authorList>
            <person name="Haridas S."/>
            <person name="Albert R."/>
            <person name="Binder M."/>
            <person name="Bloem J."/>
            <person name="Labutti K."/>
            <person name="Salamov A."/>
            <person name="Andreopoulos B."/>
            <person name="Baker S."/>
            <person name="Barry K."/>
            <person name="Bills G."/>
            <person name="Bluhm B."/>
            <person name="Cannon C."/>
            <person name="Castanera R."/>
            <person name="Culley D."/>
            <person name="Daum C."/>
            <person name="Ezra D."/>
            <person name="Gonzalez J."/>
            <person name="Henrissat B."/>
            <person name="Kuo A."/>
            <person name="Liang C."/>
            <person name="Lipzen A."/>
            <person name="Lutzoni F."/>
            <person name="Magnuson J."/>
            <person name="Mondo S."/>
            <person name="Nolan M."/>
            <person name="Ohm R."/>
            <person name="Pangilinan J."/>
            <person name="Park H.-J."/>
            <person name="Ramirez L."/>
            <person name="Alfaro M."/>
            <person name="Sun H."/>
            <person name="Tritt A."/>
            <person name="Yoshinaga Y."/>
            <person name="Zwiers L.-H."/>
            <person name="Turgeon B."/>
            <person name="Goodwin S."/>
            <person name="Spatafora J."/>
            <person name="Crous P."/>
            <person name="Grigoriev I."/>
        </authorList>
    </citation>
    <scope>NUCLEOTIDE SEQUENCE</scope>
    <source>
        <strain evidence="7">CBS 121739</strain>
    </source>
</reference>
<evidence type="ECO:0000256" key="1">
    <source>
        <dbReference type="ARBA" id="ARBA00009199"/>
    </source>
</evidence>
<feature type="binding site" evidence="4">
    <location>
        <position position="192"/>
    </location>
    <ligand>
        <name>substrate</name>
    </ligand>
</feature>
<dbReference type="PANTHER" id="PTHR46072">
    <property type="entry name" value="AMIDASE-RELATED-RELATED"/>
    <property type="match status" value="1"/>
</dbReference>
<dbReference type="SUPFAM" id="SSF75304">
    <property type="entry name" value="Amidase signature (AS) enzymes"/>
    <property type="match status" value="1"/>
</dbReference>